<evidence type="ECO:0000256" key="7">
    <source>
        <dbReference type="ARBA" id="ARBA00022927"/>
    </source>
</evidence>
<evidence type="ECO:0000256" key="4">
    <source>
        <dbReference type="ARBA" id="ARBA00012175"/>
    </source>
</evidence>
<evidence type="ECO:0000256" key="8">
    <source>
        <dbReference type="ARBA" id="ARBA00023034"/>
    </source>
</evidence>
<comment type="similarity">
    <text evidence="3">Belongs to the polypeptide deformylase family.</text>
</comment>
<keyword evidence="7" id="KW-0653">Protein transport</keyword>
<evidence type="ECO:0000313" key="12">
    <source>
        <dbReference type="Proteomes" id="UP000053872"/>
    </source>
</evidence>
<keyword evidence="6" id="KW-0813">Transport</keyword>
<dbReference type="Gene3D" id="3.90.45.10">
    <property type="entry name" value="Peptide deformylase"/>
    <property type="match status" value="1"/>
</dbReference>
<dbReference type="AlphaFoldDB" id="A0A2I0M2G2"/>
<evidence type="ECO:0000256" key="3">
    <source>
        <dbReference type="ARBA" id="ARBA00010759"/>
    </source>
</evidence>
<reference evidence="11 12" key="1">
    <citation type="journal article" date="2013" name="Science">
        <title>Genomic diversity and evolution of the head crest in the rock pigeon.</title>
        <authorList>
            <person name="Shapiro M.D."/>
            <person name="Kronenberg Z."/>
            <person name="Li C."/>
            <person name="Domyan E.T."/>
            <person name="Pan H."/>
            <person name="Campbell M."/>
            <person name="Tan H."/>
            <person name="Huff C.D."/>
            <person name="Hu H."/>
            <person name="Vickrey A.I."/>
            <person name="Nielsen S.C."/>
            <person name="Stringham S.A."/>
            <person name="Hu H."/>
            <person name="Willerslev E."/>
            <person name="Gilbert M.T."/>
            <person name="Yandell M."/>
            <person name="Zhang G."/>
            <person name="Wang J."/>
        </authorList>
    </citation>
    <scope>NUCLEOTIDE SEQUENCE [LARGE SCALE GENOMIC DNA]</scope>
    <source>
        <tissue evidence="11">Blood</tissue>
    </source>
</reference>
<accession>A0A2I0M2G2</accession>
<dbReference type="PANTHER" id="PTHR21311">
    <property type="entry name" value="CONSERVED OLIGOMERIC GOLGI COMPLEX COMPONENT 8"/>
    <property type="match status" value="1"/>
</dbReference>
<dbReference type="InterPro" id="IPR023635">
    <property type="entry name" value="Peptide_deformylase"/>
</dbReference>
<dbReference type="GO" id="GO:0006891">
    <property type="term" value="P:intra-Golgi vesicle-mediated transport"/>
    <property type="evidence" value="ECO:0007669"/>
    <property type="project" value="TreeGrafter"/>
</dbReference>
<dbReference type="SUPFAM" id="SSF74788">
    <property type="entry name" value="Cullin repeat-like"/>
    <property type="match status" value="1"/>
</dbReference>
<evidence type="ECO:0000256" key="10">
    <source>
        <dbReference type="ARBA" id="ARBA00031347"/>
    </source>
</evidence>
<evidence type="ECO:0000313" key="11">
    <source>
        <dbReference type="EMBL" id="PKK23865.1"/>
    </source>
</evidence>
<evidence type="ECO:0000256" key="5">
    <source>
        <dbReference type="ARBA" id="ARBA00020983"/>
    </source>
</evidence>
<dbReference type="GO" id="GO:0000139">
    <property type="term" value="C:Golgi membrane"/>
    <property type="evidence" value="ECO:0007669"/>
    <property type="project" value="UniProtKB-SubCell"/>
</dbReference>
<dbReference type="Pfam" id="PF01327">
    <property type="entry name" value="Pep_deformylase"/>
    <property type="match status" value="1"/>
</dbReference>
<dbReference type="InParanoid" id="A0A2I0M2G2"/>
<name>A0A2I0M2G2_COLLI</name>
<dbReference type="EMBL" id="AKCR02000046">
    <property type="protein sequence ID" value="PKK23865.1"/>
    <property type="molecule type" value="Genomic_DNA"/>
</dbReference>
<dbReference type="EC" id="3.5.1.88" evidence="4"/>
<protein>
    <recommendedName>
        <fullName evidence="5">Conserved oligomeric Golgi complex subunit 8</fullName>
        <ecNumber evidence="4">3.5.1.88</ecNumber>
    </recommendedName>
    <alternativeName>
        <fullName evidence="10">Component of oligomeric Golgi complex 8</fullName>
    </alternativeName>
</protein>
<evidence type="ECO:0000256" key="1">
    <source>
        <dbReference type="ARBA" id="ARBA00004395"/>
    </source>
</evidence>
<keyword evidence="12" id="KW-1185">Reference proteome</keyword>
<sequence>MPSRSHRNFMRDAEEIACSRRMNSLTLNRHTEILEILEIPQLMDTCVRNGYYEEALELAAYVRRLEKKHSSIPVIQSIVDEVRQSAQLMLNQLVQQLRTNVQLPACLRIISYLRRMDVFTEAELRIKFLQARDAWLRSIQAAIPDDDPYFHITKTIEACRVHLFDIITQYRAIFSDEEPLVPAEGQALNEGAIFHGWVLQKVSEFLRTLERDLQRGVGARLDSLLGQCMYFGLSFSRAVEETVEKFREEMNSYTLISAPAVLGSSAAVPVPVAQPGTLQPPMVLLNFPPLACFLNGLLVAFNDLRLCCPIALAQDVTACLEDALREVTKTILAFHRAEEAAFSGREQELFVQFCTAFLEDLLPYLNRCLQVLFPPAQIAQALGVDECGKPVSWEATGWAARIVQHEMDHLDGILYIDRMDPRTFTNVSWMELMD</sequence>
<dbReference type="PANTHER" id="PTHR21311:SF0">
    <property type="entry name" value="CONSERVED OLIGOMERIC GOLGI COMPLEX SUBUNIT 8"/>
    <property type="match status" value="1"/>
</dbReference>
<keyword evidence="8" id="KW-0333">Golgi apparatus</keyword>
<comment type="similarity">
    <text evidence="2">Belongs to the COG8 family.</text>
</comment>
<dbReference type="SUPFAM" id="SSF56420">
    <property type="entry name" value="Peptide deformylase"/>
    <property type="match status" value="1"/>
</dbReference>
<dbReference type="InterPro" id="IPR016159">
    <property type="entry name" value="Cullin_repeat-like_dom_sf"/>
</dbReference>
<keyword evidence="9" id="KW-0472">Membrane</keyword>
<dbReference type="Proteomes" id="UP000053872">
    <property type="component" value="Unassembled WGS sequence"/>
</dbReference>
<dbReference type="Pfam" id="PF04124">
    <property type="entry name" value="Dor1"/>
    <property type="match status" value="1"/>
</dbReference>
<evidence type="ECO:0000256" key="9">
    <source>
        <dbReference type="ARBA" id="ARBA00023136"/>
    </source>
</evidence>
<evidence type="ECO:0000256" key="6">
    <source>
        <dbReference type="ARBA" id="ARBA00022448"/>
    </source>
</evidence>
<evidence type="ECO:0000256" key="2">
    <source>
        <dbReference type="ARBA" id="ARBA00006419"/>
    </source>
</evidence>
<organism evidence="11 12">
    <name type="scientific">Columba livia</name>
    <name type="common">Rock dove</name>
    <dbReference type="NCBI Taxonomy" id="8932"/>
    <lineage>
        <taxon>Eukaryota</taxon>
        <taxon>Metazoa</taxon>
        <taxon>Chordata</taxon>
        <taxon>Craniata</taxon>
        <taxon>Vertebrata</taxon>
        <taxon>Euteleostomi</taxon>
        <taxon>Archelosauria</taxon>
        <taxon>Archosauria</taxon>
        <taxon>Dinosauria</taxon>
        <taxon>Saurischia</taxon>
        <taxon>Theropoda</taxon>
        <taxon>Coelurosauria</taxon>
        <taxon>Aves</taxon>
        <taxon>Neognathae</taxon>
        <taxon>Neoaves</taxon>
        <taxon>Columbimorphae</taxon>
        <taxon>Columbiformes</taxon>
        <taxon>Columbidae</taxon>
        <taxon>Columba</taxon>
    </lineage>
</organism>
<gene>
    <name evidence="11" type="ORF">A306_00010163</name>
</gene>
<dbReference type="InterPro" id="IPR036821">
    <property type="entry name" value="Peptide_deformylase_sf"/>
</dbReference>
<dbReference type="GO" id="GO:0017119">
    <property type="term" value="C:Golgi transport complex"/>
    <property type="evidence" value="ECO:0007669"/>
    <property type="project" value="InterPro"/>
</dbReference>
<dbReference type="InterPro" id="IPR007255">
    <property type="entry name" value="COG8"/>
</dbReference>
<dbReference type="STRING" id="8932.A0A2I0M2G2"/>
<comment type="caution">
    <text evidence="11">The sequence shown here is derived from an EMBL/GenBank/DDBJ whole genome shotgun (WGS) entry which is preliminary data.</text>
</comment>
<dbReference type="GO" id="GO:0015031">
    <property type="term" value="P:protein transport"/>
    <property type="evidence" value="ECO:0007669"/>
    <property type="project" value="UniProtKB-KW"/>
</dbReference>
<comment type="subcellular location">
    <subcellularLocation>
        <location evidence="1">Golgi apparatus membrane</location>
        <topology evidence="1">Peripheral membrane protein</topology>
    </subcellularLocation>
</comment>
<proteinExistence type="inferred from homology"/>
<dbReference type="GO" id="GO:0042586">
    <property type="term" value="F:peptide deformylase activity"/>
    <property type="evidence" value="ECO:0007669"/>
    <property type="project" value="UniProtKB-EC"/>
</dbReference>